<sequence length="300" mass="34414">MTIKLDEVDYKCIEVLKKQPQATWREVSEKVDVTERTVARRMQKLLDEKIFRVLGETDPLILKKGGVHHVWIKCKLGMVEQVAISLKNMACCKLTLSLTGAYDLFAEFHFDNREEMLEYTFKIIPAIEGVQTYDNNAVLRHFKQASNRSYHQEKQLSKDETRLIELLLQDGRSKITELSAALNLSAPTVKGMIDQLVEERILSYKLDIEPILIGYATEAIVGLEVAPSEMQSVIDVLQESVFTRCLFGTSGKSQVFWHVVHNDNHALWNLVGELLKDFKGINRMNLNMVLHAYKRSGYIR</sequence>
<dbReference type="Pfam" id="PF13404">
    <property type="entry name" value="HTH_AsnC-type"/>
    <property type="match status" value="1"/>
</dbReference>
<dbReference type="RefSeq" id="WP_242152092.1">
    <property type="nucleotide sequence ID" value="NZ_CP093379.1"/>
</dbReference>
<feature type="domain" description="HTH asnC-type" evidence="4">
    <location>
        <begin position="5"/>
        <end position="45"/>
    </location>
</feature>
<evidence type="ECO:0000256" key="1">
    <source>
        <dbReference type="ARBA" id="ARBA00023015"/>
    </source>
</evidence>
<dbReference type="InterPro" id="IPR019888">
    <property type="entry name" value="Tscrpt_reg_AsnC-like"/>
</dbReference>
<dbReference type="InterPro" id="IPR036388">
    <property type="entry name" value="WH-like_DNA-bd_sf"/>
</dbReference>
<dbReference type="SMART" id="SM00344">
    <property type="entry name" value="HTH_ASNC"/>
    <property type="match status" value="1"/>
</dbReference>
<dbReference type="InterPro" id="IPR036390">
    <property type="entry name" value="WH_DNA-bd_sf"/>
</dbReference>
<dbReference type="EMBL" id="CP093379">
    <property type="protein sequence ID" value="UNM97147.1"/>
    <property type="molecule type" value="Genomic_DNA"/>
</dbReference>
<accession>A0ABY3X7W8</accession>
<dbReference type="PANTHER" id="PTHR30154">
    <property type="entry name" value="LEUCINE-RESPONSIVE REGULATORY PROTEIN"/>
    <property type="match status" value="1"/>
</dbReference>
<keyword evidence="1" id="KW-0805">Transcription regulation</keyword>
<dbReference type="SUPFAM" id="SSF46785">
    <property type="entry name" value="Winged helix' DNA-binding domain"/>
    <property type="match status" value="2"/>
</dbReference>
<reference evidence="5 6" key="1">
    <citation type="submission" date="2022-03" db="EMBL/GenBank/DDBJ databases">
        <title>Ignatzschineria rhizosphaerae HR5S32.</title>
        <authorList>
            <person name="Sun J.Q."/>
            <person name="Feng J.Y."/>
        </authorList>
    </citation>
    <scope>NUCLEOTIDE SEQUENCE [LARGE SCALE GENOMIC DNA]</scope>
    <source>
        <strain evidence="5 6">HR5S32</strain>
    </source>
</reference>
<dbReference type="SUPFAM" id="SSF54909">
    <property type="entry name" value="Dimeric alpha+beta barrel"/>
    <property type="match status" value="2"/>
</dbReference>
<evidence type="ECO:0000256" key="2">
    <source>
        <dbReference type="ARBA" id="ARBA00023125"/>
    </source>
</evidence>
<keyword evidence="6" id="KW-1185">Reference proteome</keyword>
<dbReference type="PANTHER" id="PTHR30154:SF34">
    <property type="entry name" value="TRANSCRIPTIONAL REGULATOR AZLB"/>
    <property type="match status" value="1"/>
</dbReference>
<dbReference type="Gene3D" id="1.10.10.10">
    <property type="entry name" value="Winged helix-like DNA-binding domain superfamily/Winged helix DNA-binding domain"/>
    <property type="match status" value="2"/>
</dbReference>
<dbReference type="InterPro" id="IPR000485">
    <property type="entry name" value="AsnC-type_HTH_dom"/>
</dbReference>
<protein>
    <submittedName>
        <fullName evidence="5">Lrp/AsnC family transcriptional regulator</fullName>
    </submittedName>
</protein>
<dbReference type="Proteomes" id="UP000829542">
    <property type="component" value="Chromosome"/>
</dbReference>
<dbReference type="Pfam" id="PF13412">
    <property type="entry name" value="HTH_24"/>
    <property type="match status" value="1"/>
</dbReference>
<proteinExistence type="predicted"/>
<organism evidence="5 6">
    <name type="scientific">Ignatzschineria rhizosphaerae</name>
    <dbReference type="NCBI Taxonomy" id="2923279"/>
    <lineage>
        <taxon>Bacteria</taxon>
        <taxon>Pseudomonadati</taxon>
        <taxon>Pseudomonadota</taxon>
        <taxon>Gammaproteobacteria</taxon>
        <taxon>Cardiobacteriales</taxon>
        <taxon>Ignatzschineriaceae</taxon>
        <taxon>Ignatzschineria</taxon>
    </lineage>
</organism>
<evidence type="ECO:0000256" key="3">
    <source>
        <dbReference type="ARBA" id="ARBA00023163"/>
    </source>
</evidence>
<evidence type="ECO:0000313" key="5">
    <source>
        <dbReference type="EMBL" id="UNM97147.1"/>
    </source>
</evidence>
<dbReference type="Gene3D" id="3.30.70.920">
    <property type="match status" value="2"/>
</dbReference>
<dbReference type="InterPro" id="IPR011008">
    <property type="entry name" value="Dimeric_a/b-barrel"/>
</dbReference>
<name>A0ABY3X7W8_9GAMM</name>
<gene>
    <name evidence="5" type="ORF">MMG00_04675</name>
</gene>
<evidence type="ECO:0000313" key="6">
    <source>
        <dbReference type="Proteomes" id="UP000829542"/>
    </source>
</evidence>
<keyword evidence="3" id="KW-0804">Transcription</keyword>
<keyword evidence="2" id="KW-0238">DNA-binding</keyword>
<evidence type="ECO:0000259" key="4">
    <source>
        <dbReference type="Pfam" id="PF13404"/>
    </source>
</evidence>